<evidence type="ECO:0000313" key="9">
    <source>
        <dbReference type="Proteomes" id="UP000325315"/>
    </source>
</evidence>
<evidence type="ECO:0000256" key="4">
    <source>
        <dbReference type="SAM" id="MobiDB-lite"/>
    </source>
</evidence>
<comment type="caution">
    <text evidence="8">The sequence shown here is derived from an EMBL/GenBank/DDBJ whole genome shotgun (WGS) entry which is preliminary data.</text>
</comment>
<proteinExistence type="predicted"/>
<keyword evidence="2" id="KW-0479">Metal-binding</keyword>
<keyword evidence="1" id="KW-0645">Protease</keyword>
<dbReference type="GO" id="GO:0006508">
    <property type="term" value="P:proteolysis"/>
    <property type="evidence" value="ECO:0007669"/>
    <property type="project" value="UniProtKB-KW"/>
</dbReference>
<dbReference type="Pfam" id="PF22936">
    <property type="entry name" value="Pol_BBD"/>
    <property type="match status" value="1"/>
</dbReference>
<evidence type="ECO:0000259" key="5">
    <source>
        <dbReference type="Pfam" id="PF07727"/>
    </source>
</evidence>
<evidence type="ECO:0000259" key="6">
    <source>
        <dbReference type="Pfam" id="PF22936"/>
    </source>
</evidence>
<dbReference type="InterPro" id="IPR057670">
    <property type="entry name" value="SH3_retrovirus"/>
</dbReference>
<name>A0A5B6VJR2_9ROSI</name>
<evidence type="ECO:0000256" key="1">
    <source>
        <dbReference type="ARBA" id="ARBA00022670"/>
    </source>
</evidence>
<feature type="domain" description="Reverse transcriptase Ty1/copia-type" evidence="5">
    <location>
        <begin position="445"/>
        <end position="506"/>
    </location>
</feature>
<dbReference type="Proteomes" id="UP000325315">
    <property type="component" value="Unassembled WGS sequence"/>
</dbReference>
<feature type="region of interest" description="Disordered" evidence="4">
    <location>
        <begin position="97"/>
        <end position="119"/>
    </location>
</feature>
<evidence type="ECO:0000259" key="7">
    <source>
        <dbReference type="Pfam" id="PF25597"/>
    </source>
</evidence>
<dbReference type="Pfam" id="PF07727">
    <property type="entry name" value="RVT_2"/>
    <property type="match status" value="1"/>
</dbReference>
<dbReference type="EMBL" id="SMMG02000006">
    <property type="protein sequence ID" value="KAA3469284.1"/>
    <property type="molecule type" value="Genomic_DNA"/>
</dbReference>
<dbReference type="OrthoDB" id="1000765at2759"/>
<evidence type="ECO:0000256" key="3">
    <source>
        <dbReference type="ARBA" id="ARBA00022801"/>
    </source>
</evidence>
<accession>A0A5B6VJR2</accession>
<dbReference type="GO" id="GO:0046872">
    <property type="term" value="F:metal ion binding"/>
    <property type="evidence" value="ECO:0007669"/>
    <property type="project" value="UniProtKB-KW"/>
</dbReference>
<gene>
    <name evidence="8" type="ORF">EPI10_015087</name>
</gene>
<dbReference type="Pfam" id="PF25597">
    <property type="entry name" value="SH3_retrovirus"/>
    <property type="match status" value="1"/>
</dbReference>
<dbReference type="PANTHER" id="PTHR42648">
    <property type="entry name" value="TRANSPOSASE, PUTATIVE-RELATED"/>
    <property type="match status" value="1"/>
</dbReference>
<dbReference type="InterPro" id="IPR039537">
    <property type="entry name" value="Retrotran_Ty1/copia-like"/>
</dbReference>
<dbReference type="AlphaFoldDB" id="A0A5B6VJR2"/>
<dbReference type="GO" id="GO:0008233">
    <property type="term" value="F:peptidase activity"/>
    <property type="evidence" value="ECO:0007669"/>
    <property type="project" value="UniProtKB-KW"/>
</dbReference>
<protein>
    <submittedName>
        <fullName evidence="8">Integrase, catalytic core</fullName>
    </submittedName>
</protein>
<organism evidence="8 9">
    <name type="scientific">Gossypium australe</name>
    <dbReference type="NCBI Taxonomy" id="47621"/>
    <lineage>
        <taxon>Eukaryota</taxon>
        <taxon>Viridiplantae</taxon>
        <taxon>Streptophyta</taxon>
        <taxon>Embryophyta</taxon>
        <taxon>Tracheophyta</taxon>
        <taxon>Spermatophyta</taxon>
        <taxon>Magnoliopsida</taxon>
        <taxon>eudicotyledons</taxon>
        <taxon>Gunneridae</taxon>
        <taxon>Pentapetalae</taxon>
        <taxon>rosids</taxon>
        <taxon>malvids</taxon>
        <taxon>Malvales</taxon>
        <taxon>Malvaceae</taxon>
        <taxon>Malvoideae</taxon>
        <taxon>Gossypium</taxon>
    </lineage>
</organism>
<dbReference type="PANTHER" id="PTHR42648:SF18">
    <property type="entry name" value="RETROTRANSPOSON, UNCLASSIFIED-LIKE PROTEIN"/>
    <property type="match status" value="1"/>
</dbReference>
<dbReference type="InterPro" id="IPR054722">
    <property type="entry name" value="PolX-like_BBD"/>
</dbReference>
<sequence length="552" mass="63337">MKTYLQAHDLWNLVEADIEPPPLRANPTIAQIRQHSEDHADKYKAMSCLQNGMKESESINKYFDRIMATVNYIKQLGDDFNDRRIVEKQRRASKLEEYPKGSFQARRKEGSSSSYKGKKPWPDIQCRSCKQLGHIEKVKKDWLIKNGCTHHMASDEGMFRELDTSFVSKVRIGNGNFIEAKGRGKVVINTHSSNKTISDVLFVHDIDQNLLSVGQMIQKGCSLNFKNKSYMILDVKAYASLVDESCLWNKRLGHVDGKAYASLVDESCLWNKILGHLVTIAMTDRFFILDVNQLDVKAYACLVDESCLWNKRLGHVNYRSLSLLHKLDLVEDMSEVDVKDEVYKAEVMNTSVYLLNRLPTNAVKGKTPFEAWFGHKPSVSHLREFSCICYALVPAEKRSKLEKKSMSGIFVGYSSTKKRYRVFDPSTKKIVVKTMQAEMEMIHNNDTWELVDRPVQKRIIGVKWVFKNKYNADGSLNKHKARLVVKGYNQQYGVDFSETFAPVVRLGFEKSISEPTLYVKESENETLLIVSLYVDDLLAIGSKKEFIDEFKK</sequence>
<keyword evidence="3" id="KW-0378">Hydrolase</keyword>
<feature type="domain" description="Retrovirus-related Pol polyprotein from transposon TNT 1-94-like beta-barrel" evidence="6">
    <location>
        <begin position="142"/>
        <end position="221"/>
    </location>
</feature>
<evidence type="ECO:0000313" key="8">
    <source>
        <dbReference type="EMBL" id="KAA3469284.1"/>
    </source>
</evidence>
<evidence type="ECO:0000256" key="2">
    <source>
        <dbReference type="ARBA" id="ARBA00022723"/>
    </source>
</evidence>
<reference evidence="9" key="1">
    <citation type="journal article" date="2019" name="Plant Biotechnol. J.">
        <title>Genome sequencing of the Australian wild diploid species Gossypium australe highlights disease resistance and delayed gland morphogenesis.</title>
        <authorList>
            <person name="Cai Y."/>
            <person name="Cai X."/>
            <person name="Wang Q."/>
            <person name="Wang P."/>
            <person name="Zhang Y."/>
            <person name="Cai C."/>
            <person name="Xu Y."/>
            <person name="Wang K."/>
            <person name="Zhou Z."/>
            <person name="Wang C."/>
            <person name="Geng S."/>
            <person name="Li B."/>
            <person name="Dong Q."/>
            <person name="Hou Y."/>
            <person name="Wang H."/>
            <person name="Ai P."/>
            <person name="Liu Z."/>
            <person name="Yi F."/>
            <person name="Sun M."/>
            <person name="An G."/>
            <person name="Cheng J."/>
            <person name="Zhang Y."/>
            <person name="Shi Q."/>
            <person name="Xie Y."/>
            <person name="Shi X."/>
            <person name="Chang Y."/>
            <person name="Huang F."/>
            <person name="Chen Y."/>
            <person name="Hong S."/>
            <person name="Mi L."/>
            <person name="Sun Q."/>
            <person name="Zhang L."/>
            <person name="Zhou B."/>
            <person name="Peng R."/>
            <person name="Zhang X."/>
            <person name="Liu F."/>
        </authorList>
    </citation>
    <scope>NUCLEOTIDE SEQUENCE [LARGE SCALE GENOMIC DNA]</scope>
    <source>
        <strain evidence="9">cv. PA1801</strain>
    </source>
</reference>
<keyword evidence="9" id="KW-1185">Reference proteome</keyword>
<dbReference type="InterPro" id="IPR013103">
    <property type="entry name" value="RVT_2"/>
</dbReference>
<feature type="domain" description="Retroviral polymerase SH3-like" evidence="7">
    <location>
        <begin position="387"/>
        <end position="432"/>
    </location>
</feature>